<sequence>MVLPKEIPAGSRVVVRVIEGVDPADGRTKFRDYVGHVTSWDGVTLEMSRDASANGSRPAMNVRIDADTIATLKPVPERPRHPARP</sequence>
<keyword evidence="2" id="KW-1185">Reference proteome</keyword>
<name>A0A938WVJ3_9BIFI</name>
<protein>
    <submittedName>
        <fullName evidence="1">Uncharacterized protein</fullName>
    </submittedName>
</protein>
<accession>A0A938WVJ3</accession>
<proteinExistence type="predicted"/>
<reference evidence="1" key="1">
    <citation type="submission" date="2020-08" db="EMBL/GenBank/DDBJ databases">
        <authorList>
            <person name="Cejkova D."/>
            <person name="Kubasova T."/>
            <person name="Jahodarova E."/>
            <person name="Rychlik I."/>
        </authorList>
    </citation>
    <scope>NUCLEOTIDE SEQUENCE</scope>
    <source>
        <strain evidence="1">An836</strain>
    </source>
</reference>
<organism evidence="1 2">
    <name type="scientific">Bifidobacterium pullorum subsp. saeculare</name>
    <dbReference type="NCBI Taxonomy" id="78257"/>
    <lineage>
        <taxon>Bacteria</taxon>
        <taxon>Bacillati</taxon>
        <taxon>Actinomycetota</taxon>
        <taxon>Actinomycetes</taxon>
        <taxon>Bifidobacteriales</taxon>
        <taxon>Bifidobacteriaceae</taxon>
        <taxon>Bifidobacterium</taxon>
    </lineage>
</organism>
<dbReference type="EMBL" id="JACLYU010000001">
    <property type="protein sequence ID" value="MBM6698994.1"/>
    <property type="molecule type" value="Genomic_DNA"/>
</dbReference>
<evidence type="ECO:0000313" key="1">
    <source>
        <dbReference type="EMBL" id="MBM6698994.1"/>
    </source>
</evidence>
<dbReference type="AlphaFoldDB" id="A0A938WVJ3"/>
<evidence type="ECO:0000313" key="2">
    <source>
        <dbReference type="Proteomes" id="UP000718821"/>
    </source>
</evidence>
<dbReference type="RefSeq" id="WP_204467334.1">
    <property type="nucleotide sequence ID" value="NZ_JACLYU010000001.1"/>
</dbReference>
<dbReference type="Pfam" id="PF20486">
    <property type="entry name" value="DUF6725"/>
    <property type="match status" value="1"/>
</dbReference>
<dbReference type="InterPro" id="IPR046571">
    <property type="entry name" value="DUF6725"/>
</dbReference>
<dbReference type="Proteomes" id="UP000718821">
    <property type="component" value="Unassembled WGS sequence"/>
</dbReference>
<gene>
    <name evidence="1" type="ORF">H7U32_01350</name>
</gene>
<reference evidence="1" key="2">
    <citation type="journal article" date="2021" name="Sci. Rep.">
        <title>The distribution of antibiotic resistance genes in chicken gut microbiota commensals.</title>
        <authorList>
            <person name="Juricova H."/>
            <person name="Matiasovicova J."/>
            <person name="Kubasova T."/>
            <person name="Cejkova D."/>
            <person name="Rychlik I."/>
        </authorList>
    </citation>
    <scope>NUCLEOTIDE SEQUENCE</scope>
    <source>
        <strain evidence="1">An836</strain>
    </source>
</reference>
<comment type="caution">
    <text evidence="1">The sequence shown here is derived from an EMBL/GenBank/DDBJ whole genome shotgun (WGS) entry which is preliminary data.</text>
</comment>